<protein>
    <recommendedName>
        <fullName evidence="1">Tautomerase cis-CaaD-like domain-containing protein</fullName>
    </recommendedName>
</protein>
<feature type="domain" description="Tautomerase cis-CaaD-like" evidence="1">
    <location>
        <begin position="1"/>
        <end position="134"/>
    </location>
</feature>
<evidence type="ECO:0000259" key="1">
    <source>
        <dbReference type="Pfam" id="PF14832"/>
    </source>
</evidence>
<gene>
    <name evidence="2" type="ORF">NCTC1935_01067</name>
</gene>
<organism evidence="2">
    <name type="scientific">Nocardia farcinica</name>
    <dbReference type="NCBI Taxonomy" id="37329"/>
    <lineage>
        <taxon>Bacteria</taxon>
        <taxon>Bacillati</taxon>
        <taxon>Actinomycetota</taxon>
        <taxon>Actinomycetes</taxon>
        <taxon>Mycobacteriales</taxon>
        <taxon>Nocardiaceae</taxon>
        <taxon>Nocardia</taxon>
    </lineage>
</organism>
<accession>A0A449HCA6</accession>
<evidence type="ECO:0000313" key="2">
    <source>
        <dbReference type="EMBL" id="VFA83245.1"/>
    </source>
</evidence>
<dbReference type="AlphaFoldDB" id="A0A449HCA6"/>
<dbReference type="EMBL" id="CAACYE010000005">
    <property type="protein sequence ID" value="VFA83245.1"/>
    <property type="molecule type" value="Genomic_DNA"/>
</dbReference>
<dbReference type="Gene3D" id="3.30.429.10">
    <property type="entry name" value="Macrophage Migration Inhibitory Factor"/>
    <property type="match status" value="1"/>
</dbReference>
<name>A0A449HCA6_NOCFR</name>
<proteinExistence type="predicted"/>
<dbReference type="Pfam" id="PF14832">
    <property type="entry name" value="Tautomerase_3"/>
    <property type="match status" value="1"/>
</dbReference>
<sequence>MPLWHIYHPPATYTEADKQEFAQAVTRSYRSWGLPDFYVVVLFHEIAAADCYVGGRPADSTVRVVMEHLARQLEDPDMRRIMTEKLDTVMAPFTHDRGLHCEFHVDETPRDLWMIGGLLPPPAGSAAEKQWVAAGKPVPYH</sequence>
<dbReference type="InterPro" id="IPR014347">
    <property type="entry name" value="Tautomerase/MIF_sf"/>
</dbReference>
<reference evidence="2" key="1">
    <citation type="submission" date="2019-02" db="EMBL/GenBank/DDBJ databases">
        <authorList>
            <consortium name="Pathogen Informatics"/>
        </authorList>
    </citation>
    <scope>NUCLEOTIDE SEQUENCE</scope>
    <source>
        <strain evidence="2">3012STDY6733949</strain>
    </source>
</reference>
<dbReference type="SUPFAM" id="SSF55331">
    <property type="entry name" value="Tautomerase/MIF"/>
    <property type="match status" value="1"/>
</dbReference>
<dbReference type="RefSeq" id="WP_137354689.1">
    <property type="nucleotide sequence ID" value="NZ_CAACYE020000001.1"/>
</dbReference>
<dbReference type="InterPro" id="IPR028116">
    <property type="entry name" value="Cis-CaaD-like"/>
</dbReference>